<evidence type="ECO:0000256" key="1">
    <source>
        <dbReference type="ARBA" id="ARBA00022729"/>
    </source>
</evidence>
<evidence type="ECO:0000259" key="3">
    <source>
        <dbReference type="PROSITE" id="PS51109"/>
    </source>
</evidence>
<dbReference type="AlphaFoldDB" id="A0A942USP1"/>
<dbReference type="Gene3D" id="2.70.70.10">
    <property type="entry name" value="Glucose Permease (Domain IIA)"/>
    <property type="match status" value="1"/>
</dbReference>
<keyword evidence="6" id="KW-1185">Reference proteome</keyword>
<dbReference type="InterPro" id="IPR018392">
    <property type="entry name" value="LysM"/>
</dbReference>
<dbReference type="CDD" id="cd12797">
    <property type="entry name" value="M23_peptidase"/>
    <property type="match status" value="1"/>
</dbReference>
<dbReference type="GO" id="GO:0004222">
    <property type="term" value="F:metalloendopeptidase activity"/>
    <property type="evidence" value="ECO:0007669"/>
    <property type="project" value="TreeGrafter"/>
</dbReference>
<dbReference type="InterPro" id="IPR011098">
    <property type="entry name" value="G5_dom"/>
</dbReference>
<keyword evidence="2" id="KW-1133">Transmembrane helix</keyword>
<dbReference type="PROSITE" id="PS51782">
    <property type="entry name" value="LYSM"/>
    <property type="match status" value="1"/>
</dbReference>
<dbReference type="InterPro" id="IPR011055">
    <property type="entry name" value="Dup_hybrid_motif"/>
</dbReference>
<evidence type="ECO:0000313" key="5">
    <source>
        <dbReference type="EMBL" id="MBS4538499.1"/>
    </source>
</evidence>
<dbReference type="Proteomes" id="UP000724672">
    <property type="component" value="Unassembled WGS sequence"/>
</dbReference>
<dbReference type="PANTHER" id="PTHR21666">
    <property type="entry name" value="PEPTIDASE-RELATED"/>
    <property type="match status" value="1"/>
</dbReference>
<dbReference type="PANTHER" id="PTHR21666:SF270">
    <property type="entry name" value="MUREIN HYDROLASE ACTIVATOR ENVC"/>
    <property type="match status" value="1"/>
</dbReference>
<dbReference type="Pfam" id="PF01551">
    <property type="entry name" value="Peptidase_M23"/>
    <property type="match status" value="1"/>
</dbReference>
<evidence type="ECO:0000313" key="6">
    <source>
        <dbReference type="Proteomes" id="UP000724672"/>
    </source>
</evidence>
<dbReference type="SMART" id="SM01208">
    <property type="entry name" value="G5"/>
    <property type="match status" value="1"/>
</dbReference>
<sequence>MNDFIKRAIGVIGKKSSRFKDIRFSIIVVAVLIIGILSGATIKSNIEHKKYTEAYEVSLGEEKIGMVRDKQLVLNTYNHIKDNFKKESGFELLHNEEFTFQQTYAEDEELTSKTNIYNNIKNRVGESVLAYGLKVDGKLVGIVKSDKVAKNIIEDIKKPYIENSNENSKIEEVKILEDIKIEQVKVDVSQIQNSNDLINILKKGTNEEKTHIVKEGESFWEIASNNKITVEDLVKANPSLTPESIREGDEISLIAPKSYITVVTYETKTYTEEIPYEVKYEKSDSLYSNQKKVKQEGTEGKKEVVVKLEKRNGIEIAKEVISQTIKSQPIAQIITKGTKAIPSSRGTGQFSMPVNGRLTSSYGPRGSGFHSGIDLAASTGTTIRAADNGVVTFAGYSGSYGYMIKVDHGNGYATKYAHSSKLYVSKGQKVAKGQSIAAVGNTGRSTGPHLHFEVLVNGRHRNPYNYLR</sequence>
<dbReference type="Pfam" id="PF01476">
    <property type="entry name" value="LysM"/>
    <property type="match status" value="1"/>
</dbReference>
<dbReference type="EMBL" id="WSFT01000036">
    <property type="protein sequence ID" value="MBS4538499.1"/>
    <property type="molecule type" value="Genomic_DNA"/>
</dbReference>
<evidence type="ECO:0000256" key="2">
    <source>
        <dbReference type="SAM" id="Phobius"/>
    </source>
</evidence>
<feature type="domain" description="G5" evidence="3">
    <location>
        <begin position="260"/>
        <end position="340"/>
    </location>
</feature>
<comment type="caution">
    <text evidence="5">The sequence shown here is derived from an EMBL/GenBank/DDBJ whole genome shotgun (WGS) entry which is preliminary data.</text>
</comment>
<dbReference type="InterPro" id="IPR016047">
    <property type="entry name" value="M23ase_b-sheet_dom"/>
</dbReference>
<reference evidence="5" key="1">
    <citation type="submission" date="2019-12" db="EMBL/GenBank/DDBJ databases">
        <title>Clostridiaceae gen. nov. sp. nov., isolated from sediment in Xinjiang, China.</title>
        <authorList>
            <person name="Zhang R."/>
        </authorList>
    </citation>
    <scope>NUCLEOTIDE SEQUENCE</scope>
    <source>
        <strain evidence="5">D2Q-11</strain>
    </source>
</reference>
<dbReference type="Gene3D" id="3.10.350.10">
    <property type="entry name" value="LysM domain"/>
    <property type="match status" value="1"/>
</dbReference>
<keyword evidence="2" id="KW-0472">Membrane</keyword>
<dbReference type="SUPFAM" id="SSF51261">
    <property type="entry name" value="Duplicated hybrid motif"/>
    <property type="match status" value="1"/>
</dbReference>
<keyword evidence="2" id="KW-0812">Transmembrane</keyword>
<dbReference type="PROSITE" id="PS51109">
    <property type="entry name" value="G5"/>
    <property type="match status" value="1"/>
</dbReference>
<feature type="domain" description="LysM" evidence="4">
    <location>
        <begin position="209"/>
        <end position="253"/>
    </location>
</feature>
<dbReference type="Pfam" id="PF07501">
    <property type="entry name" value="G5"/>
    <property type="match status" value="1"/>
</dbReference>
<organism evidence="5 6">
    <name type="scientific">Anaeromonas frigoriresistens</name>
    <dbReference type="NCBI Taxonomy" id="2683708"/>
    <lineage>
        <taxon>Bacteria</taxon>
        <taxon>Bacillati</taxon>
        <taxon>Bacillota</taxon>
        <taxon>Tissierellia</taxon>
        <taxon>Tissierellales</taxon>
        <taxon>Thermohalobacteraceae</taxon>
        <taxon>Anaeromonas</taxon>
    </lineage>
</organism>
<dbReference type="RefSeq" id="WP_203366426.1">
    <property type="nucleotide sequence ID" value="NZ_WSFT01000036.1"/>
</dbReference>
<accession>A0A942USP1</accession>
<evidence type="ECO:0000259" key="4">
    <source>
        <dbReference type="PROSITE" id="PS51782"/>
    </source>
</evidence>
<dbReference type="CDD" id="cd00118">
    <property type="entry name" value="LysM"/>
    <property type="match status" value="1"/>
</dbReference>
<dbReference type="InterPro" id="IPR050570">
    <property type="entry name" value="Cell_wall_metabolism_enzyme"/>
</dbReference>
<protein>
    <submittedName>
        <fullName evidence="5">Peptidoglycan DD-metalloendopeptidase family protein</fullName>
    </submittedName>
</protein>
<name>A0A942USP1_9FIRM</name>
<dbReference type="SMART" id="SM00257">
    <property type="entry name" value="LysM"/>
    <property type="match status" value="1"/>
</dbReference>
<dbReference type="SUPFAM" id="SSF54106">
    <property type="entry name" value="LysM domain"/>
    <property type="match status" value="1"/>
</dbReference>
<dbReference type="InterPro" id="IPR036779">
    <property type="entry name" value="LysM_dom_sf"/>
</dbReference>
<keyword evidence="1" id="KW-0732">Signal</keyword>
<proteinExistence type="predicted"/>
<dbReference type="Gene3D" id="2.20.230.10">
    <property type="entry name" value="Resuscitation-promoting factor rpfb"/>
    <property type="match status" value="1"/>
</dbReference>
<gene>
    <name evidence="5" type="ORF">GOQ27_08485</name>
</gene>
<feature type="transmembrane region" description="Helical" evidence="2">
    <location>
        <begin position="21"/>
        <end position="42"/>
    </location>
</feature>